<dbReference type="Proteomes" id="UP000346198">
    <property type="component" value="Unassembled WGS sequence"/>
</dbReference>
<feature type="chain" id="PRO_5025631193" description="DUF3576 domain-containing protein" evidence="1">
    <location>
        <begin position="19"/>
        <end position="142"/>
    </location>
</feature>
<proteinExistence type="predicted"/>
<evidence type="ECO:0000313" key="3">
    <source>
        <dbReference type="Proteomes" id="UP000346198"/>
    </source>
</evidence>
<organism evidence="2 3">
    <name type="scientific">Pontiella sulfatireligans</name>
    <dbReference type="NCBI Taxonomy" id="2750658"/>
    <lineage>
        <taxon>Bacteria</taxon>
        <taxon>Pseudomonadati</taxon>
        <taxon>Kiritimatiellota</taxon>
        <taxon>Kiritimatiellia</taxon>
        <taxon>Kiritimatiellales</taxon>
        <taxon>Pontiellaceae</taxon>
        <taxon>Pontiella</taxon>
    </lineage>
</organism>
<protein>
    <recommendedName>
        <fullName evidence="4">DUF3576 domain-containing protein</fullName>
    </recommendedName>
</protein>
<dbReference type="PROSITE" id="PS51257">
    <property type="entry name" value="PROKAR_LIPOPROTEIN"/>
    <property type="match status" value="1"/>
</dbReference>
<sequence length="142" mass="16102">MKRINLALLLGSSLILLSGCMAPKTFVRTMEPTWASVEIRSDESYDKAWAAVVDTLVKRFDMEVLSKEDGYARTSWLYTWTGKVNESYRVRVTVKFNPERTKCEIKSEAEFGGAGNWVMGYDSRLLSTIKTDVMGNIGRTTR</sequence>
<name>A0A6C2UK82_9BACT</name>
<evidence type="ECO:0000313" key="2">
    <source>
        <dbReference type="EMBL" id="VGO20642.1"/>
    </source>
</evidence>
<evidence type="ECO:0008006" key="4">
    <source>
        <dbReference type="Google" id="ProtNLM"/>
    </source>
</evidence>
<dbReference type="RefSeq" id="WP_136062045.1">
    <property type="nucleotide sequence ID" value="NZ_CAAHFH010000001.1"/>
</dbReference>
<feature type="signal peptide" evidence="1">
    <location>
        <begin position="1"/>
        <end position="18"/>
    </location>
</feature>
<reference evidence="2 3" key="1">
    <citation type="submission" date="2019-04" db="EMBL/GenBank/DDBJ databases">
        <authorList>
            <person name="Van Vliet M D."/>
        </authorList>
    </citation>
    <scope>NUCLEOTIDE SEQUENCE [LARGE SCALE GENOMIC DNA]</scope>
    <source>
        <strain evidence="2 3">F21</strain>
    </source>
</reference>
<accession>A0A6C2UK82</accession>
<evidence type="ECO:0000256" key="1">
    <source>
        <dbReference type="SAM" id="SignalP"/>
    </source>
</evidence>
<dbReference type="EMBL" id="CAAHFH010000001">
    <property type="protein sequence ID" value="VGO20642.1"/>
    <property type="molecule type" value="Genomic_DNA"/>
</dbReference>
<dbReference type="AlphaFoldDB" id="A0A6C2UK82"/>
<keyword evidence="3" id="KW-1185">Reference proteome</keyword>
<keyword evidence="1" id="KW-0732">Signal</keyword>
<gene>
    <name evidence="2" type="ORF">SCARR_02707</name>
</gene>